<name>A0A0D2P692_HYPSF</name>
<feature type="transmembrane region" description="Helical" evidence="8">
    <location>
        <begin position="628"/>
        <end position="653"/>
    </location>
</feature>
<dbReference type="AlphaFoldDB" id="A0A0D2P692"/>
<keyword evidence="5 8" id="KW-1133">Transmembrane helix</keyword>
<dbReference type="PANTHER" id="PTHR13412">
    <property type="entry name" value="T-CELL IMMUNOMODULATORY PROTEIN HOMOLOG"/>
    <property type="match status" value="1"/>
</dbReference>
<evidence type="ECO:0000313" key="11">
    <source>
        <dbReference type="Proteomes" id="UP000054270"/>
    </source>
</evidence>
<dbReference type="GO" id="GO:0005886">
    <property type="term" value="C:plasma membrane"/>
    <property type="evidence" value="ECO:0007669"/>
    <property type="project" value="TreeGrafter"/>
</dbReference>
<evidence type="ECO:0000259" key="9">
    <source>
        <dbReference type="Pfam" id="PF23122"/>
    </source>
</evidence>
<dbReference type="Pfam" id="PF23122">
    <property type="entry name" value="C2_ITFG1"/>
    <property type="match status" value="1"/>
</dbReference>
<evidence type="ECO:0000256" key="5">
    <source>
        <dbReference type="ARBA" id="ARBA00022989"/>
    </source>
</evidence>
<evidence type="ECO:0000256" key="6">
    <source>
        <dbReference type="ARBA" id="ARBA00023136"/>
    </source>
</evidence>
<feature type="transmembrane region" description="Helical" evidence="8">
    <location>
        <begin position="12"/>
        <end position="34"/>
    </location>
</feature>
<keyword evidence="11" id="KW-1185">Reference proteome</keyword>
<protein>
    <recommendedName>
        <fullName evidence="9">T-cell immunomodulatory protein TIP C2 domain-containing protein</fullName>
    </recommendedName>
</protein>
<dbReference type="PROSITE" id="PS51257">
    <property type="entry name" value="PROKAR_LIPOPROTEIN"/>
    <property type="match status" value="1"/>
</dbReference>
<comment type="similarity">
    <text evidence="2">Belongs to the TIP family.</text>
</comment>
<dbReference type="Gene3D" id="2.130.10.130">
    <property type="entry name" value="Integrin alpha, N-terminal"/>
    <property type="match status" value="1"/>
</dbReference>
<dbReference type="InterPro" id="IPR024881">
    <property type="entry name" value="Tip"/>
</dbReference>
<keyword evidence="7" id="KW-0325">Glycoprotein</keyword>
<evidence type="ECO:0000256" key="7">
    <source>
        <dbReference type="ARBA" id="ARBA00023180"/>
    </source>
</evidence>
<dbReference type="OrthoDB" id="10022113at2759"/>
<proteinExistence type="inferred from homology"/>
<dbReference type="InterPro" id="IPR057089">
    <property type="entry name" value="C2_TIP"/>
</dbReference>
<keyword evidence="4" id="KW-0732">Signal</keyword>
<evidence type="ECO:0000313" key="10">
    <source>
        <dbReference type="EMBL" id="KJA15935.1"/>
    </source>
</evidence>
<accession>A0A0D2P692</accession>
<dbReference type="Pfam" id="PF13517">
    <property type="entry name" value="FG-GAP_3"/>
    <property type="match status" value="2"/>
</dbReference>
<evidence type="ECO:0000256" key="4">
    <source>
        <dbReference type="ARBA" id="ARBA00022729"/>
    </source>
</evidence>
<evidence type="ECO:0000256" key="1">
    <source>
        <dbReference type="ARBA" id="ARBA00004479"/>
    </source>
</evidence>
<dbReference type="InterPro" id="IPR013517">
    <property type="entry name" value="FG-GAP"/>
</dbReference>
<feature type="domain" description="T-cell immunomodulatory protein TIP C2" evidence="9">
    <location>
        <begin position="526"/>
        <end position="622"/>
    </location>
</feature>
<comment type="subcellular location">
    <subcellularLocation>
        <location evidence="1">Membrane</location>
        <topology evidence="1">Single-pass type I membrane protein</topology>
    </subcellularLocation>
</comment>
<dbReference type="InterPro" id="IPR028994">
    <property type="entry name" value="Integrin_alpha_N"/>
</dbReference>
<reference evidence="11" key="1">
    <citation type="submission" date="2014-04" db="EMBL/GenBank/DDBJ databases">
        <title>Evolutionary Origins and Diversification of the Mycorrhizal Mutualists.</title>
        <authorList>
            <consortium name="DOE Joint Genome Institute"/>
            <consortium name="Mycorrhizal Genomics Consortium"/>
            <person name="Kohler A."/>
            <person name="Kuo A."/>
            <person name="Nagy L.G."/>
            <person name="Floudas D."/>
            <person name="Copeland A."/>
            <person name="Barry K.W."/>
            <person name="Cichocki N."/>
            <person name="Veneault-Fourrey C."/>
            <person name="LaButti K."/>
            <person name="Lindquist E.A."/>
            <person name="Lipzen A."/>
            <person name="Lundell T."/>
            <person name="Morin E."/>
            <person name="Murat C."/>
            <person name="Riley R."/>
            <person name="Ohm R."/>
            <person name="Sun H."/>
            <person name="Tunlid A."/>
            <person name="Henrissat B."/>
            <person name="Grigoriev I.V."/>
            <person name="Hibbett D.S."/>
            <person name="Martin F."/>
        </authorList>
    </citation>
    <scope>NUCLEOTIDE SEQUENCE [LARGE SCALE GENOMIC DNA]</scope>
    <source>
        <strain evidence="11">FD-334 SS-4</strain>
    </source>
</reference>
<evidence type="ECO:0000256" key="8">
    <source>
        <dbReference type="SAM" id="Phobius"/>
    </source>
</evidence>
<organism evidence="10 11">
    <name type="scientific">Hypholoma sublateritium (strain FD-334 SS-4)</name>
    <dbReference type="NCBI Taxonomy" id="945553"/>
    <lineage>
        <taxon>Eukaryota</taxon>
        <taxon>Fungi</taxon>
        <taxon>Dikarya</taxon>
        <taxon>Basidiomycota</taxon>
        <taxon>Agaricomycotina</taxon>
        <taxon>Agaricomycetes</taxon>
        <taxon>Agaricomycetidae</taxon>
        <taxon>Agaricales</taxon>
        <taxon>Agaricineae</taxon>
        <taxon>Strophariaceae</taxon>
        <taxon>Hypholoma</taxon>
    </lineage>
</organism>
<dbReference type="EMBL" id="KN817631">
    <property type="protein sequence ID" value="KJA15935.1"/>
    <property type="molecule type" value="Genomic_DNA"/>
</dbReference>
<sequence length="674" mass="73334">MPFERAGRRRHAATISVLIVVACFVFPTVAIWPFPPKRFSGNSLIDAGSLGLSGEGRVVAFGDFNGDQLLDVLVLGSDQKTLSVYHWHHDSFTFTNSHSIKHPTSVYNVVPGDFTHSGKLDLLVMSQSGSYNQLSLTLYSSLVGDGFDTNNPLTLPPSAMPQPIPLDIDGDMKIDLLGMTPASLGSSSSPFQVWQNTWNNTATESTLFRLEDAPFRGQQCTLANPHSNAVVDLDGDCLADVFLVCDDGRGGKTYQIWVNRKDDGFVLSQQGALPSGTQAISFADIDRDGTIDIIFPTCSSVSRSGVGSDCYINIAYNQQLPLCTSTTESGIKKGIQVCRRPEDLCVADPNFKFNLSDSPTNDAFVRFAVSSLFPKTPALLIQDTTFTPSLPVAFKLGDANLDGFPDLLAITVSGKDHVPNLVFSVPCAKGIPGCVQGGAGRGWSVANTGVKALELVKDARSLAFLDLDEDGTLDVMVQRTGSDGQGNFLFVQNNFYYDAFFLKAIVLNGACNNGWCYTSNGSAYLPFGVSYSGATYKYTVLDTAGHRSAAQVGQLPQTSYQSIQTPYSFFGLGRTNNYIENLFVGATVHAAQHYINMEGVIPNSKVVILPSAEEGEWKRELFLRPGEWIPWVTVTVVATMFMLAGIVLVLHLSEKREDEQERRRVSHHINFDAL</sequence>
<evidence type="ECO:0000256" key="3">
    <source>
        <dbReference type="ARBA" id="ARBA00022692"/>
    </source>
</evidence>
<keyword evidence="6 8" id="KW-0472">Membrane</keyword>
<evidence type="ECO:0000256" key="2">
    <source>
        <dbReference type="ARBA" id="ARBA00006496"/>
    </source>
</evidence>
<keyword evidence="3 8" id="KW-0812">Transmembrane</keyword>
<dbReference type="PANTHER" id="PTHR13412:SF0">
    <property type="entry name" value="T-CELL IMMUNOMODULATORY PROTEIN"/>
    <property type="match status" value="1"/>
</dbReference>
<dbReference type="SUPFAM" id="SSF69318">
    <property type="entry name" value="Integrin alpha N-terminal domain"/>
    <property type="match status" value="2"/>
</dbReference>
<dbReference type="Proteomes" id="UP000054270">
    <property type="component" value="Unassembled WGS sequence"/>
</dbReference>
<dbReference type="OMA" id="PGDWIPW"/>
<gene>
    <name evidence="10" type="ORF">HYPSUDRAFT_71708</name>
</gene>